<proteinExistence type="inferred from homology"/>
<organism evidence="2 3">
    <name type="scientific">Terrabacter terrigena</name>
    <dbReference type="NCBI Taxonomy" id="574718"/>
    <lineage>
        <taxon>Bacteria</taxon>
        <taxon>Bacillati</taxon>
        <taxon>Actinomycetota</taxon>
        <taxon>Actinomycetes</taxon>
        <taxon>Micrococcales</taxon>
        <taxon>Intrasporangiaceae</taxon>
        <taxon>Terrabacter</taxon>
    </lineage>
</organism>
<dbReference type="EMBL" id="JBHTKH010000009">
    <property type="protein sequence ID" value="MFD1055422.1"/>
    <property type="molecule type" value="Genomic_DNA"/>
</dbReference>
<gene>
    <name evidence="2" type="ORF">ACFQ2V_13995</name>
</gene>
<protein>
    <submittedName>
        <fullName evidence="2">Glycoside hydrolase family 25 protein</fullName>
    </submittedName>
</protein>
<dbReference type="InterPro" id="IPR002053">
    <property type="entry name" value="Glyco_hydro_25"/>
</dbReference>
<dbReference type="Pfam" id="PF01183">
    <property type="entry name" value="Glyco_hydro_25"/>
    <property type="match status" value="1"/>
</dbReference>
<dbReference type="SUPFAM" id="SSF51445">
    <property type="entry name" value="(Trans)glycosidases"/>
    <property type="match status" value="1"/>
</dbReference>
<keyword evidence="3" id="KW-1185">Reference proteome</keyword>
<keyword evidence="2" id="KW-0378">Hydrolase</keyword>
<dbReference type="Gene3D" id="3.20.20.80">
    <property type="entry name" value="Glycosidases"/>
    <property type="match status" value="1"/>
</dbReference>
<evidence type="ECO:0000313" key="2">
    <source>
        <dbReference type="EMBL" id="MFD1055422.1"/>
    </source>
</evidence>
<sequence length="193" mass="21064">MSGYQSVAQVQALTTDPTNAFVIVKATQGLAYVSSGWPTRRDAAGDKFVGAYHYCEPGHLALDEADHFLTTVGPDVPFMALDVEAAVTPDFVLSWLDQVKARTGRTPAVYTNWAWLPKLRTACTVEQWEGLVEYPLWLAEIAPVGKHSSVDPKPGSGKSWPVLVHQYAYTPDSTGAQVDRDWTGDLARLRGAS</sequence>
<dbReference type="GO" id="GO:0016787">
    <property type="term" value="F:hydrolase activity"/>
    <property type="evidence" value="ECO:0007669"/>
    <property type="project" value="UniProtKB-KW"/>
</dbReference>
<evidence type="ECO:0000313" key="3">
    <source>
        <dbReference type="Proteomes" id="UP001597046"/>
    </source>
</evidence>
<dbReference type="PROSITE" id="PS51904">
    <property type="entry name" value="GLYCOSYL_HYDROL_F25_2"/>
    <property type="match status" value="1"/>
</dbReference>
<comment type="caution">
    <text evidence="2">The sequence shown here is derived from an EMBL/GenBank/DDBJ whole genome shotgun (WGS) entry which is preliminary data.</text>
</comment>
<dbReference type="Proteomes" id="UP001597046">
    <property type="component" value="Unassembled WGS sequence"/>
</dbReference>
<comment type="similarity">
    <text evidence="1">Belongs to the glycosyl hydrolase 25 family.</text>
</comment>
<accession>A0ABW3MYV4</accession>
<evidence type="ECO:0000256" key="1">
    <source>
        <dbReference type="ARBA" id="ARBA00010646"/>
    </source>
</evidence>
<reference evidence="3" key="1">
    <citation type="journal article" date="2019" name="Int. J. Syst. Evol. Microbiol.">
        <title>The Global Catalogue of Microorganisms (GCM) 10K type strain sequencing project: providing services to taxonomists for standard genome sequencing and annotation.</title>
        <authorList>
            <consortium name="The Broad Institute Genomics Platform"/>
            <consortium name="The Broad Institute Genome Sequencing Center for Infectious Disease"/>
            <person name="Wu L."/>
            <person name="Ma J."/>
        </authorList>
    </citation>
    <scope>NUCLEOTIDE SEQUENCE [LARGE SCALE GENOMIC DNA]</scope>
    <source>
        <strain evidence="3">CCUG 57508</strain>
    </source>
</reference>
<dbReference type="InterPro" id="IPR017853">
    <property type="entry name" value="GH"/>
</dbReference>
<dbReference type="CDD" id="cd00599">
    <property type="entry name" value="GH25_muramidase"/>
    <property type="match status" value="1"/>
</dbReference>
<dbReference type="RefSeq" id="WP_386053456.1">
    <property type="nucleotide sequence ID" value="NZ_JBHTKH010000009.1"/>
</dbReference>
<name>A0ABW3MYV4_9MICO</name>